<keyword evidence="1" id="KW-0472">Membrane</keyword>
<evidence type="ECO:0000313" key="2">
    <source>
        <dbReference type="EMBL" id="MBS4200845.1"/>
    </source>
</evidence>
<dbReference type="EMBL" id="JAGYPJ010000001">
    <property type="protein sequence ID" value="MBS4200845.1"/>
    <property type="molecule type" value="Genomic_DNA"/>
</dbReference>
<accession>A0A942TNJ5</accession>
<comment type="caution">
    <text evidence="2">The sequence shown here is derived from an EMBL/GenBank/DDBJ whole genome shotgun (WGS) entry which is preliminary data.</text>
</comment>
<dbReference type="Proteomes" id="UP000682713">
    <property type="component" value="Unassembled WGS sequence"/>
</dbReference>
<evidence type="ECO:0000313" key="3">
    <source>
        <dbReference type="Proteomes" id="UP000682713"/>
    </source>
</evidence>
<keyword evidence="1" id="KW-0812">Transmembrane</keyword>
<dbReference type="RefSeq" id="WP_213111379.1">
    <property type="nucleotide sequence ID" value="NZ_JAGYPJ010000001.1"/>
</dbReference>
<feature type="transmembrane region" description="Helical" evidence="1">
    <location>
        <begin position="61"/>
        <end position="86"/>
    </location>
</feature>
<feature type="transmembrane region" description="Helical" evidence="1">
    <location>
        <begin position="118"/>
        <end position="137"/>
    </location>
</feature>
<protein>
    <submittedName>
        <fullName evidence="2">Uncharacterized protein</fullName>
    </submittedName>
</protein>
<keyword evidence="3" id="KW-1185">Reference proteome</keyword>
<feature type="transmembrane region" description="Helical" evidence="1">
    <location>
        <begin position="92"/>
        <end position="111"/>
    </location>
</feature>
<gene>
    <name evidence="2" type="ORF">KHA93_14510</name>
</gene>
<evidence type="ECO:0000256" key="1">
    <source>
        <dbReference type="SAM" id="Phobius"/>
    </source>
</evidence>
<proteinExistence type="predicted"/>
<sequence length="186" mass="20507">MFSNIISSDAQTIHKAFLQHTTTMKLILVSLLSCLSTIFQAAGGVIPVLGFFISPLATAPIIVCTIISIRYGVLSYFTTILLLFILQPSELIVFPFTTGLLGLGIGCSFFVFKRRFSILFGGSTSLFLGILSVLYIFKFPLLGPVASTSFNLYTTGSILLFSLLYSWFWIEISVTSFKRIKKKLAS</sequence>
<feature type="transmembrane region" description="Helical" evidence="1">
    <location>
        <begin position="157"/>
        <end position="177"/>
    </location>
</feature>
<reference evidence="2 3" key="1">
    <citation type="submission" date="2021-05" db="EMBL/GenBank/DDBJ databases">
        <title>Novel Bacillus species.</title>
        <authorList>
            <person name="Liu G."/>
        </authorList>
    </citation>
    <scope>NUCLEOTIDE SEQUENCE [LARGE SCALE GENOMIC DNA]</scope>
    <source>
        <strain evidence="2 3">FJAT-49732</strain>
    </source>
</reference>
<name>A0A942TNJ5_9BACI</name>
<keyword evidence="1" id="KW-1133">Transmembrane helix</keyword>
<organism evidence="2 3">
    <name type="scientific">Lederbergia citrisecunda</name>
    <dbReference type="NCBI Taxonomy" id="2833583"/>
    <lineage>
        <taxon>Bacteria</taxon>
        <taxon>Bacillati</taxon>
        <taxon>Bacillota</taxon>
        <taxon>Bacilli</taxon>
        <taxon>Bacillales</taxon>
        <taxon>Bacillaceae</taxon>
        <taxon>Lederbergia</taxon>
    </lineage>
</organism>
<feature type="transmembrane region" description="Helical" evidence="1">
    <location>
        <begin position="26"/>
        <end position="49"/>
    </location>
</feature>
<dbReference type="AlphaFoldDB" id="A0A942TNJ5"/>